<dbReference type="OrthoDB" id="844454at2"/>
<evidence type="ECO:0000256" key="2">
    <source>
        <dbReference type="SAM" id="SignalP"/>
    </source>
</evidence>
<reference key="1">
    <citation type="submission" date="2010-11" db="EMBL/GenBank/DDBJ databases">
        <title>The complete genome of Leadbetterella byssophila DSM 17132.</title>
        <authorList>
            <consortium name="US DOE Joint Genome Institute (JGI-PGF)"/>
            <person name="Lucas S."/>
            <person name="Copeland A."/>
            <person name="Lapidus A."/>
            <person name="Glavina del Rio T."/>
            <person name="Dalin E."/>
            <person name="Tice H."/>
            <person name="Bruce D."/>
            <person name="Goodwin L."/>
            <person name="Pitluck S."/>
            <person name="Kyrpides N."/>
            <person name="Mavromatis K."/>
            <person name="Ivanova N."/>
            <person name="Teshima H."/>
            <person name="Brettin T."/>
            <person name="Detter J.C."/>
            <person name="Han C."/>
            <person name="Tapia R."/>
            <person name="Land M."/>
            <person name="Hauser L."/>
            <person name="Markowitz V."/>
            <person name="Cheng J.-F."/>
            <person name="Hugenholtz P."/>
            <person name="Woyke T."/>
            <person name="Wu D."/>
            <person name="Tindall B."/>
            <person name="Pomrenke H.G."/>
            <person name="Brambilla E."/>
            <person name="Klenk H.-P."/>
            <person name="Eisen J.A."/>
        </authorList>
    </citation>
    <scope>NUCLEOTIDE SEQUENCE [LARGE SCALE GENOMIC DNA]</scope>
    <source>
        <strain>DSM 17132</strain>
    </source>
</reference>
<dbReference type="Proteomes" id="UP000007435">
    <property type="component" value="Chromosome"/>
</dbReference>
<dbReference type="HOGENOM" id="CLU_518506_0_0_10"/>
<feature type="coiled-coil region" evidence="1">
    <location>
        <begin position="347"/>
        <end position="378"/>
    </location>
</feature>
<feature type="chain" id="PRO_5005673770" description="Cadherin domain-containing protein" evidence="2">
    <location>
        <begin position="18"/>
        <end position="515"/>
    </location>
</feature>
<name>E4RVV5_LEAB4</name>
<feature type="signal peptide" evidence="2">
    <location>
        <begin position="1"/>
        <end position="17"/>
    </location>
</feature>
<dbReference type="KEGG" id="lby:Lbys_3204"/>
<protein>
    <recommendedName>
        <fullName evidence="5">Cadherin domain-containing protein</fullName>
    </recommendedName>
</protein>
<dbReference type="RefSeq" id="WP_013409892.1">
    <property type="nucleotide sequence ID" value="NC_014655.1"/>
</dbReference>
<accession>E4RVV5</accession>
<keyword evidence="2" id="KW-0732">Signal</keyword>
<evidence type="ECO:0000256" key="1">
    <source>
        <dbReference type="SAM" id="Coils"/>
    </source>
</evidence>
<dbReference type="eggNOG" id="ENOG502Z9CQ">
    <property type="taxonomic scope" value="Bacteria"/>
</dbReference>
<evidence type="ECO:0008006" key="5">
    <source>
        <dbReference type="Google" id="ProtNLM"/>
    </source>
</evidence>
<gene>
    <name evidence="3" type="ordered locus">Lbys_3204</name>
</gene>
<evidence type="ECO:0000313" key="3">
    <source>
        <dbReference type="EMBL" id="ADQ18865.1"/>
    </source>
</evidence>
<sequence>MLKKLFFLFLFSISAFAQTSGPRIIMPRTPGWNVVREGDTLAFSMRLQPDTLKKHFKFEIQQGKVAGMELDSSGNFLWVPACHLVDRVEQEKVFQIIVEAKDNKENKITSNVDFKVLHTNRPPVLNNLKSFYVQYNHNNVYKITQDQAYDEDNDPIVFVPNLETLPEGMNMSTQGEITWNPSINQFKKLKESPQYIEFTLQDQPAKSSVKGTLKLEVTQMDLPPQITVVPKADKIQLKENEKVNLRFYLSDPNGEEDIEVFDFVTNAPDFPKQNTLVKNSNNQYEFTWSPGYDFVQDPADTLSFYIDFFVLDKTQNREVKRVNFVVKNTVNEVELDRKNYSIYYGVLVNAWELLEQLKEKEEELKKDYNRARKGKKNRSVVNASLGATTGLSSVIANGNADTQKLISAVGGTTTLTISTLEATEVIGKSMKDVIDRLNYVIEKKNEIQTKGDIFARDFSLKSSRRGNDFIKKVDEFNNTMNLKGLVALELNATWENKKKASESNIKKTFKDFVMW</sequence>
<organism evidence="3 4">
    <name type="scientific">Leadbetterella byssophila (strain DSM 17132 / JCM 16389 / KACC 11308 / NBRC 106382 / 4M15)</name>
    <dbReference type="NCBI Taxonomy" id="649349"/>
    <lineage>
        <taxon>Bacteria</taxon>
        <taxon>Pseudomonadati</taxon>
        <taxon>Bacteroidota</taxon>
        <taxon>Cytophagia</taxon>
        <taxon>Cytophagales</taxon>
        <taxon>Leadbetterellaceae</taxon>
        <taxon>Leadbetterella</taxon>
    </lineage>
</organism>
<proteinExistence type="predicted"/>
<dbReference type="EMBL" id="CP002305">
    <property type="protein sequence ID" value="ADQ18865.1"/>
    <property type="molecule type" value="Genomic_DNA"/>
</dbReference>
<keyword evidence="4" id="KW-1185">Reference proteome</keyword>
<evidence type="ECO:0000313" key="4">
    <source>
        <dbReference type="Proteomes" id="UP000007435"/>
    </source>
</evidence>
<keyword evidence="1" id="KW-0175">Coiled coil</keyword>
<reference evidence="3 4" key="2">
    <citation type="journal article" date="2011" name="Stand. Genomic Sci.">
        <title>Complete genome sequence of Leadbetterella byssophila type strain (4M15).</title>
        <authorList>
            <person name="Abt B."/>
            <person name="Teshima H."/>
            <person name="Lucas S."/>
            <person name="Lapidus A."/>
            <person name="Del Rio T.G."/>
            <person name="Nolan M."/>
            <person name="Tice H."/>
            <person name="Cheng J.F."/>
            <person name="Pitluck S."/>
            <person name="Liolios K."/>
            <person name="Pagani I."/>
            <person name="Ivanova N."/>
            <person name="Mavromatis K."/>
            <person name="Pati A."/>
            <person name="Tapia R."/>
            <person name="Han C."/>
            <person name="Goodwin L."/>
            <person name="Chen A."/>
            <person name="Palaniappan K."/>
            <person name="Land M."/>
            <person name="Hauser L."/>
            <person name="Chang Y.J."/>
            <person name="Jeffries C.D."/>
            <person name="Rohde M."/>
            <person name="Goker M."/>
            <person name="Tindall B.J."/>
            <person name="Detter J.C."/>
            <person name="Woyke T."/>
            <person name="Bristow J."/>
            <person name="Eisen J.A."/>
            <person name="Markowitz V."/>
            <person name="Hugenholtz P."/>
            <person name="Klenk H.P."/>
            <person name="Kyrpides N.C."/>
        </authorList>
    </citation>
    <scope>NUCLEOTIDE SEQUENCE [LARGE SCALE GENOMIC DNA]</scope>
    <source>
        <strain evidence="4">DSM 17132 / JCM 16389 / KACC 11308 / NBRC 106382 / 4M15</strain>
    </source>
</reference>
<dbReference type="AlphaFoldDB" id="E4RVV5"/>
<dbReference type="STRING" id="649349.Lbys_3204"/>